<dbReference type="InterPro" id="IPR029016">
    <property type="entry name" value="GAF-like_dom_sf"/>
</dbReference>
<feature type="domain" description="IclR-ED" evidence="5">
    <location>
        <begin position="70"/>
        <end position="254"/>
    </location>
</feature>
<dbReference type="RefSeq" id="WP_154512186.1">
    <property type="nucleotide sequence ID" value="NZ_DBFWWU010000260.1"/>
</dbReference>
<evidence type="ECO:0000256" key="3">
    <source>
        <dbReference type="ARBA" id="ARBA00023163"/>
    </source>
</evidence>
<keyword evidence="3" id="KW-0804">Transcription</keyword>
<dbReference type="InterPro" id="IPR014757">
    <property type="entry name" value="Tscrpt_reg_IclR_C"/>
</dbReference>
<evidence type="ECO:0000256" key="1">
    <source>
        <dbReference type="ARBA" id="ARBA00023015"/>
    </source>
</evidence>
<reference evidence="6 7" key="1">
    <citation type="submission" date="2019-09" db="EMBL/GenBank/DDBJ databases">
        <title>In-depth cultivation of the pig gut microbiome towards novel bacterial diversity and tailored functional studies.</title>
        <authorList>
            <person name="Wylensek D."/>
            <person name="Hitch T.C.A."/>
            <person name="Clavel T."/>
        </authorList>
    </citation>
    <scope>NUCLEOTIDE SEQUENCE [LARGE SCALE GENOMIC DNA]</scope>
    <source>
        <strain evidence="6 7">PG-178-WT-4</strain>
    </source>
</reference>
<evidence type="ECO:0000259" key="5">
    <source>
        <dbReference type="PROSITE" id="PS51078"/>
    </source>
</evidence>
<evidence type="ECO:0000259" key="4">
    <source>
        <dbReference type="PROSITE" id="PS51077"/>
    </source>
</evidence>
<dbReference type="PANTHER" id="PTHR30136">
    <property type="entry name" value="HELIX-TURN-HELIX TRANSCRIPTIONAL REGULATOR, ICLR FAMILY"/>
    <property type="match status" value="1"/>
</dbReference>
<dbReference type="Pfam" id="PF09339">
    <property type="entry name" value="HTH_IclR"/>
    <property type="match status" value="1"/>
</dbReference>
<dbReference type="SUPFAM" id="SSF55781">
    <property type="entry name" value="GAF domain-like"/>
    <property type="match status" value="1"/>
</dbReference>
<gene>
    <name evidence="6" type="ORF">FYJ44_11380</name>
</gene>
<organism evidence="6 7">
    <name type="scientific">Desulfovibrio porci</name>
    <dbReference type="NCBI Taxonomy" id="2605782"/>
    <lineage>
        <taxon>Bacteria</taxon>
        <taxon>Pseudomonadati</taxon>
        <taxon>Thermodesulfobacteriota</taxon>
        <taxon>Desulfovibrionia</taxon>
        <taxon>Desulfovibrionales</taxon>
        <taxon>Desulfovibrionaceae</taxon>
        <taxon>Desulfovibrio</taxon>
    </lineage>
</organism>
<name>A0A6L5XNR8_9BACT</name>
<dbReference type="SMART" id="SM00346">
    <property type="entry name" value="HTH_ICLR"/>
    <property type="match status" value="1"/>
</dbReference>
<dbReference type="GO" id="GO:0003700">
    <property type="term" value="F:DNA-binding transcription factor activity"/>
    <property type="evidence" value="ECO:0007669"/>
    <property type="project" value="TreeGrafter"/>
</dbReference>
<dbReference type="PROSITE" id="PS51077">
    <property type="entry name" value="HTH_ICLR"/>
    <property type="match status" value="1"/>
</dbReference>
<dbReference type="InterPro" id="IPR036388">
    <property type="entry name" value="WH-like_DNA-bd_sf"/>
</dbReference>
<dbReference type="InterPro" id="IPR036390">
    <property type="entry name" value="WH_DNA-bd_sf"/>
</dbReference>
<keyword evidence="7" id="KW-1185">Reference proteome</keyword>
<dbReference type="EMBL" id="VUMH01000012">
    <property type="protein sequence ID" value="MSS28619.1"/>
    <property type="molecule type" value="Genomic_DNA"/>
</dbReference>
<dbReference type="InterPro" id="IPR050707">
    <property type="entry name" value="HTH_MetabolicPath_Reg"/>
</dbReference>
<proteinExistence type="predicted"/>
<dbReference type="PROSITE" id="PS51078">
    <property type="entry name" value="ICLR_ED"/>
    <property type="match status" value="1"/>
</dbReference>
<keyword evidence="2" id="KW-0238">DNA-binding</keyword>
<keyword evidence="1" id="KW-0805">Transcription regulation</keyword>
<dbReference type="Gene3D" id="3.30.450.40">
    <property type="match status" value="1"/>
</dbReference>
<sequence length="259" mass="29147">MAQNSNAFVQTFEKGLQILEYLVEEKTVSVTGVAKRMGIQKSASYRFLNTLRLHGYADKDQHNSYRLTDRLSKLGRGVVPKREFYNIVAQFLDNLAKKNKENNGICNLGMWNGKEIVYMVQSANDKYMLLTVGRTVPAYCSALGKAVLAYLPEEALENYIQRTEFAAFTESTVNSAERLRAELRSVREKGYALMDDELYPGLKGLAMPVICGDAPVRYAVSVTQTIYGPADQLVQRMLKPLQETVQDIVAAMEIYNFGQ</sequence>
<protein>
    <submittedName>
        <fullName evidence="6">IclR family transcriptional regulator</fullName>
    </submittedName>
</protein>
<dbReference type="Pfam" id="PF01614">
    <property type="entry name" value="IclR_C"/>
    <property type="match status" value="1"/>
</dbReference>
<accession>A0A6L5XNR8</accession>
<feature type="domain" description="HTH iclR-type" evidence="4">
    <location>
        <begin position="9"/>
        <end position="69"/>
    </location>
</feature>
<dbReference type="GO" id="GO:0045892">
    <property type="term" value="P:negative regulation of DNA-templated transcription"/>
    <property type="evidence" value="ECO:0007669"/>
    <property type="project" value="TreeGrafter"/>
</dbReference>
<dbReference type="PANTHER" id="PTHR30136:SF24">
    <property type="entry name" value="HTH-TYPE TRANSCRIPTIONAL REPRESSOR ALLR"/>
    <property type="match status" value="1"/>
</dbReference>
<evidence type="ECO:0000313" key="6">
    <source>
        <dbReference type="EMBL" id="MSS28619.1"/>
    </source>
</evidence>
<evidence type="ECO:0000313" key="7">
    <source>
        <dbReference type="Proteomes" id="UP000477488"/>
    </source>
</evidence>
<dbReference type="Proteomes" id="UP000477488">
    <property type="component" value="Unassembled WGS sequence"/>
</dbReference>
<dbReference type="GO" id="GO:0003677">
    <property type="term" value="F:DNA binding"/>
    <property type="evidence" value="ECO:0007669"/>
    <property type="project" value="UniProtKB-KW"/>
</dbReference>
<comment type="caution">
    <text evidence="6">The sequence shown here is derived from an EMBL/GenBank/DDBJ whole genome shotgun (WGS) entry which is preliminary data.</text>
</comment>
<dbReference type="SUPFAM" id="SSF46785">
    <property type="entry name" value="Winged helix' DNA-binding domain"/>
    <property type="match status" value="1"/>
</dbReference>
<dbReference type="Gene3D" id="1.10.10.10">
    <property type="entry name" value="Winged helix-like DNA-binding domain superfamily/Winged helix DNA-binding domain"/>
    <property type="match status" value="1"/>
</dbReference>
<dbReference type="AlphaFoldDB" id="A0A6L5XNR8"/>
<dbReference type="InterPro" id="IPR005471">
    <property type="entry name" value="Tscrpt_reg_IclR_N"/>
</dbReference>
<evidence type="ECO:0000256" key="2">
    <source>
        <dbReference type="ARBA" id="ARBA00023125"/>
    </source>
</evidence>